<organism evidence="2 3">
    <name type="scientific">Thorsellia kenyensis</name>
    <dbReference type="NCBI Taxonomy" id="1549888"/>
    <lineage>
        <taxon>Bacteria</taxon>
        <taxon>Pseudomonadati</taxon>
        <taxon>Pseudomonadota</taxon>
        <taxon>Gammaproteobacteria</taxon>
        <taxon>Enterobacterales</taxon>
        <taxon>Thorselliaceae</taxon>
        <taxon>Thorsellia</taxon>
    </lineage>
</organism>
<dbReference type="RefSeq" id="WP_385877409.1">
    <property type="nucleotide sequence ID" value="NZ_JBHLXE010000100.1"/>
</dbReference>
<dbReference type="PANTHER" id="PTHR10948:SF23">
    <property type="entry name" value="TRANSPOSASE INSI FOR INSERTION SEQUENCE ELEMENT IS30A-RELATED"/>
    <property type="match status" value="1"/>
</dbReference>
<name>A0ABV6CBC4_9GAMM</name>
<comment type="caution">
    <text evidence="2">The sequence shown here is derived from an EMBL/GenBank/DDBJ whole genome shotgun (WGS) entry which is preliminary data.</text>
</comment>
<dbReference type="PANTHER" id="PTHR10948">
    <property type="entry name" value="TRANSPOSASE"/>
    <property type="match status" value="1"/>
</dbReference>
<dbReference type="InterPro" id="IPR025246">
    <property type="entry name" value="IS30-like_HTH"/>
</dbReference>
<feature type="domain" description="Transposase IS30-like HTH" evidence="1">
    <location>
        <begin position="2"/>
        <end position="45"/>
    </location>
</feature>
<evidence type="ECO:0000259" key="1">
    <source>
        <dbReference type="Pfam" id="PF13936"/>
    </source>
</evidence>
<sequence length="66" mass="7839">MSYNQLSLEDRHYIYFSLQKHLSLSQIAKDLGRSQSTISREVKRNKGLKGYRFQQANNKAIQRHKE</sequence>
<keyword evidence="3" id="KW-1185">Reference proteome</keyword>
<proteinExistence type="predicted"/>
<evidence type="ECO:0000313" key="3">
    <source>
        <dbReference type="Proteomes" id="UP001589758"/>
    </source>
</evidence>
<dbReference type="Proteomes" id="UP001589758">
    <property type="component" value="Unassembled WGS sequence"/>
</dbReference>
<gene>
    <name evidence="2" type="ORF">ACFFIT_09425</name>
</gene>
<dbReference type="Pfam" id="PF13936">
    <property type="entry name" value="HTH_38"/>
    <property type="match status" value="1"/>
</dbReference>
<feature type="non-terminal residue" evidence="2">
    <location>
        <position position="66"/>
    </location>
</feature>
<evidence type="ECO:0000313" key="2">
    <source>
        <dbReference type="EMBL" id="MFC0180294.1"/>
    </source>
</evidence>
<reference evidence="2 3" key="1">
    <citation type="submission" date="2024-09" db="EMBL/GenBank/DDBJ databases">
        <authorList>
            <person name="Sun Q."/>
            <person name="Mori K."/>
        </authorList>
    </citation>
    <scope>NUCLEOTIDE SEQUENCE [LARGE SCALE GENOMIC DNA]</scope>
    <source>
        <strain evidence="2 3">CCM 8545</strain>
    </source>
</reference>
<accession>A0ABV6CBC4</accession>
<protein>
    <submittedName>
        <fullName evidence="2">Helix-turn-helix domain-containing protein</fullName>
    </submittedName>
</protein>
<dbReference type="InterPro" id="IPR051917">
    <property type="entry name" value="Transposase-Integrase"/>
</dbReference>
<dbReference type="EMBL" id="JBHLXE010000100">
    <property type="protein sequence ID" value="MFC0180294.1"/>
    <property type="molecule type" value="Genomic_DNA"/>
</dbReference>